<dbReference type="EMBL" id="JAGHKO010000005">
    <property type="protein sequence ID" value="MBO9203010.1"/>
    <property type="molecule type" value="Genomic_DNA"/>
</dbReference>
<proteinExistence type="inferred from homology"/>
<dbReference type="SUPFAM" id="SSF88659">
    <property type="entry name" value="Sigma3 and sigma4 domains of RNA polymerase sigma factors"/>
    <property type="match status" value="1"/>
</dbReference>
<keyword evidence="2" id="KW-0805">Transcription regulation</keyword>
<dbReference type="CDD" id="cd06171">
    <property type="entry name" value="Sigma70_r4"/>
    <property type="match status" value="1"/>
</dbReference>
<keyword evidence="4" id="KW-0804">Transcription</keyword>
<dbReference type="RefSeq" id="WP_209141066.1">
    <property type="nucleotide sequence ID" value="NZ_JAGHKO010000005.1"/>
</dbReference>
<accession>A0ABS3YYK7</accession>
<dbReference type="Pfam" id="PF04542">
    <property type="entry name" value="Sigma70_r2"/>
    <property type="match status" value="1"/>
</dbReference>
<dbReference type="InterPro" id="IPR013249">
    <property type="entry name" value="RNA_pol_sigma70_r4_t2"/>
</dbReference>
<dbReference type="InterPro" id="IPR036388">
    <property type="entry name" value="WH-like_DNA-bd_sf"/>
</dbReference>
<dbReference type="Pfam" id="PF08281">
    <property type="entry name" value="Sigma70_r4_2"/>
    <property type="match status" value="1"/>
</dbReference>
<reference evidence="7 8" key="1">
    <citation type="submission" date="2021-03" db="EMBL/GenBank/DDBJ databases">
        <title>Assistant Professor.</title>
        <authorList>
            <person name="Huq M.A."/>
        </authorList>
    </citation>
    <scope>NUCLEOTIDE SEQUENCE [LARGE SCALE GENOMIC DNA]</scope>
    <source>
        <strain evidence="7 8">MAH-29</strain>
    </source>
</reference>
<dbReference type="Proteomes" id="UP000677244">
    <property type="component" value="Unassembled WGS sequence"/>
</dbReference>
<evidence type="ECO:0000256" key="1">
    <source>
        <dbReference type="ARBA" id="ARBA00010641"/>
    </source>
</evidence>
<dbReference type="InterPro" id="IPR013325">
    <property type="entry name" value="RNA_pol_sigma_r2"/>
</dbReference>
<evidence type="ECO:0000313" key="7">
    <source>
        <dbReference type="EMBL" id="MBO9203010.1"/>
    </source>
</evidence>
<feature type="domain" description="RNA polymerase sigma-70 region 2" evidence="5">
    <location>
        <begin position="33"/>
        <end position="93"/>
    </location>
</feature>
<feature type="domain" description="RNA polymerase sigma factor 70 region 4 type 2" evidence="6">
    <location>
        <begin position="138"/>
        <end position="188"/>
    </location>
</feature>
<dbReference type="SUPFAM" id="SSF88946">
    <property type="entry name" value="Sigma2 domain of RNA polymerase sigma factors"/>
    <property type="match status" value="1"/>
</dbReference>
<evidence type="ECO:0000313" key="8">
    <source>
        <dbReference type="Proteomes" id="UP000677244"/>
    </source>
</evidence>
<sequence length="226" mass="26238">MVFHLFNKSVQQYTDPEIIQQVLAGNTAIFEIIIRRYNPYLYKVGRSYGFNHQDTEDLMQESFINCYVNLKQFAERSSFKTWLITIMLHQCYRKTHKFNYLKEQTADLLPDNSSLMFLPKNHSNTDDAVLSKEFNKVVEACLQQLPEEYRTTFALRELAGLSVAETAEAMNTTASNVKVRLNRAKAMLRKAIEKNYSTEDIYEFNLVCCDRIVAGVMKRIDELGNS</sequence>
<dbReference type="PANTHER" id="PTHR43133:SF51">
    <property type="entry name" value="RNA POLYMERASE SIGMA FACTOR"/>
    <property type="match status" value="1"/>
</dbReference>
<evidence type="ECO:0000256" key="3">
    <source>
        <dbReference type="ARBA" id="ARBA00023082"/>
    </source>
</evidence>
<dbReference type="InterPro" id="IPR039425">
    <property type="entry name" value="RNA_pol_sigma-70-like"/>
</dbReference>
<name>A0ABS3YYK7_9BACT</name>
<keyword evidence="3" id="KW-0731">Sigma factor</keyword>
<dbReference type="Gene3D" id="1.10.10.10">
    <property type="entry name" value="Winged helix-like DNA-binding domain superfamily/Winged helix DNA-binding domain"/>
    <property type="match status" value="1"/>
</dbReference>
<dbReference type="PANTHER" id="PTHR43133">
    <property type="entry name" value="RNA POLYMERASE ECF-TYPE SIGMA FACTO"/>
    <property type="match status" value="1"/>
</dbReference>
<dbReference type="InterPro" id="IPR007627">
    <property type="entry name" value="RNA_pol_sigma70_r2"/>
</dbReference>
<keyword evidence="8" id="KW-1185">Reference proteome</keyword>
<dbReference type="InterPro" id="IPR014284">
    <property type="entry name" value="RNA_pol_sigma-70_dom"/>
</dbReference>
<evidence type="ECO:0000256" key="4">
    <source>
        <dbReference type="ARBA" id="ARBA00023163"/>
    </source>
</evidence>
<protein>
    <submittedName>
        <fullName evidence="7">Sigma-70 family RNA polymerase sigma factor</fullName>
    </submittedName>
</protein>
<dbReference type="Gene3D" id="1.10.1740.10">
    <property type="match status" value="1"/>
</dbReference>
<evidence type="ECO:0000259" key="6">
    <source>
        <dbReference type="Pfam" id="PF08281"/>
    </source>
</evidence>
<comment type="caution">
    <text evidence="7">The sequence shown here is derived from an EMBL/GenBank/DDBJ whole genome shotgun (WGS) entry which is preliminary data.</text>
</comment>
<gene>
    <name evidence="7" type="ORF">J7I42_22150</name>
</gene>
<evidence type="ECO:0000256" key="2">
    <source>
        <dbReference type="ARBA" id="ARBA00023015"/>
    </source>
</evidence>
<dbReference type="NCBIfam" id="TIGR02937">
    <property type="entry name" value="sigma70-ECF"/>
    <property type="match status" value="1"/>
</dbReference>
<dbReference type="InterPro" id="IPR013324">
    <property type="entry name" value="RNA_pol_sigma_r3/r4-like"/>
</dbReference>
<comment type="similarity">
    <text evidence="1">Belongs to the sigma-70 factor family. ECF subfamily.</text>
</comment>
<evidence type="ECO:0000259" key="5">
    <source>
        <dbReference type="Pfam" id="PF04542"/>
    </source>
</evidence>
<organism evidence="7 8">
    <name type="scientific">Niastella soli</name>
    <dbReference type="NCBI Taxonomy" id="2821487"/>
    <lineage>
        <taxon>Bacteria</taxon>
        <taxon>Pseudomonadati</taxon>
        <taxon>Bacteroidota</taxon>
        <taxon>Chitinophagia</taxon>
        <taxon>Chitinophagales</taxon>
        <taxon>Chitinophagaceae</taxon>
        <taxon>Niastella</taxon>
    </lineage>
</organism>